<evidence type="ECO:0000313" key="3">
    <source>
        <dbReference type="Proteomes" id="UP001165427"/>
    </source>
</evidence>
<dbReference type="RefSeq" id="WP_246902043.1">
    <property type="nucleotide sequence ID" value="NZ_JALJRB010000001.1"/>
</dbReference>
<dbReference type="Pfam" id="PF07689">
    <property type="entry name" value="KaiB"/>
    <property type="match status" value="1"/>
</dbReference>
<dbReference type="SUPFAM" id="SSF52833">
    <property type="entry name" value="Thioredoxin-like"/>
    <property type="match status" value="1"/>
</dbReference>
<dbReference type="AlphaFoldDB" id="A0AA41R1H2"/>
<organism evidence="2 3">
    <name type="scientific">Desulfatitalea alkaliphila</name>
    <dbReference type="NCBI Taxonomy" id="2929485"/>
    <lineage>
        <taxon>Bacteria</taxon>
        <taxon>Pseudomonadati</taxon>
        <taxon>Thermodesulfobacteriota</taxon>
        <taxon>Desulfobacteria</taxon>
        <taxon>Desulfobacterales</taxon>
        <taxon>Desulfosarcinaceae</taxon>
        <taxon>Desulfatitalea</taxon>
    </lineage>
</organism>
<accession>A0AA41R1H2</accession>
<dbReference type="SMART" id="SM01248">
    <property type="entry name" value="KaiB"/>
    <property type="match status" value="1"/>
</dbReference>
<dbReference type="InterPro" id="IPR039022">
    <property type="entry name" value="KaiB-like"/>
</dbReference>
<name>A0AA41R1H2_9BACT</name>
<keyword evidence="3" id="KW-1185">Reference proteome</keyword>
<dbReference type="EMBL" id="JALJRB010000001">
    <property type="protein sequence ID" value="MCJ8499010.1"/>
    <property type="molecule type" value="Genomic_DNA"/>
</dbReference>
<feature type="domain" description="KaiB" evidence="1">
    <location>
        <begin position="20"/>
        <end position="101"/>
    </location>
</feature>
<dbReference type="Proteomes" id="UP001165427">
    <property type="component" value="Unassembled WGS sequence"/>
</dbReference>
<proteinExistence type="predicted"/>
<dbReference type="PANTHER" id="PTHR41709:SF2">
    <property type="entry name" value="CIRCADIAN CLOCK PROTEIN KAIB2"/>
    <property type="match status" value="1"/>
</dbReference>
<protein>
    <submittedName>
        <fullName evidence="2">Circadian clock KaiB family protein</fullName>
    </submittedName>
</protein>
<dbReference type="PANTHER" id="PTHR41709">
    <property type="entry name" value="KAIB-LIKE PROTEIN 1"/>
    <property type="match status" value="1"/>
</dbReference>
<gene>
    <name evidence="2" type="ORF">MRX98_00375</name>
</gene>
<dbReference type="InterPro" id="IPR011649">
    <property type="entry name" value="KaiB_domain"/>
</dbReference>
<sequence>MTLRDASDTTGSRTPSPRVILFVAGSERNSRMARENLKRICESDLHDKYQVRIVDVLVDVETALSHNVLLTPCLLIQFPEPAIMIVGNLSDAAAVQDALHSDPETSE</sequence>
<reference evidence="2" key="1">
    <citation type="submission" date="2022-04" db="EMBL/GenBank/DDBJ databases">
        <title>Desulfatitalea alkaliphila sp. nov., a novel anaerobic sulfate-reducing bacterium isolated from terrestrial mud volcano, Taman Peninsula, Russia.</title>
        <authorList>
            <person name="Khomyakova M.A."/>
            <person name="Merkel A.Y."/>
            <person name="Slobodkin A.I."/>
        </authorList>
    </citation>
    <scope>NUCLEOTIDE SEQUENCE</scope>
    <source>
        <strain evidence="2">M08but</strain>
    </source>
</reference>
<evidence type="ECO:0000313" key="2">
    <source>
        <dbReference type="EMBL" id="MCJ8499010.1"/>
    </source>
</evidence>
<comment type="caution">
    <text evidence="2">The sequence shown here is derived from an EMBL/GenBank/DDBJ whole genome shotgun (WGS) entry which is preliminary data.</text>
</comment>
<dbReference type="InterPro" id="IPR036249">
    <property type="entry name" value="Thioredoxin-like_sf"/>
</dbReference>
<dbReference type="Gene3D" id="3.40.30.10">
    <property type="entry name" value="Glutaredoxin"/>
    <property type="match status" value="1"/>
</dbReference>
<evidence type="ECO:0000259" key="1">
    <source>
        <dbReference type="SMART" id="SM01248"/>
    </source>
</evidence>
<dbReference type="GO" id="GO:0048511">
    <property type="term" value="P:rhythmic process"/>
    <property type="evidence" value="ECO:0007669"/>
    <property type="project" value="InterPro"/>
</dbReference>